<sequence length="258" mass="28284">MRSLQLISEFPNASFHFALESSLDLYSGVGCARAAQLRFALINSRISGGNFRRSEDAGTSRSLSSTTVLTWLVEHLWQMGSPSYVFTIEITEGMTASPKAKRLLGRAGQPFWRREIDRDYDECTMARHSESTTRGFHIVMVSDENHEFLFDVTARSEIGRMKSRALNGAKDGHHRLDVVSKRCGAAVAEAGATRVARGGQLLQTVPGGPRWQRGLWFTGVGDGARRQPGSWFVSQMGKLIISRGGATVLLGLLGLGLL</sequence>
<organism evidence="1 2">
    <name type="scientific">Eumeta variegata</name>
    <name type="common">Bagworm moth</name>
    <name type="synonym">Eumeta japonica</name>
    <dbReference type="NCBI Taxonomy" id="151549"/>
    <lineage>
        <taxon>Eukaryota</taxon>
        <taxon>Metazoa</taxon>
        <taxon>Ecdysozoa</taxon>
        <taxon>Arthropoda</taxon>
        <taxon>Hexapoda</taxon>
        <taxon>Insecta</taxon>
        <taxon>Pterygota</taxon>
        <taxon>Neoptera</taxon>
        <taxon>Endopterygota</taxon>
        <taxon>Lepidoptera</taxon>
        <taxon>Glossata</taxon>
        <taxon>Ditrysia</taxon>
        <taxon>Tineoidea</taxon>
        <taxon>Psychidae</taxon>
        <taxon>Oiketicinae</taxon>
        <taxon>Eumeta</taxon>
    </lineage>
</organism>
<gene>
    <name evidence="1" type="ORF">EVAR_85737_1</name>
</gene>
<keyword evidence="2" id="KW-1185">Reference proteome</keyword>
<accession>A0A4C1TNM1</accession>
<evidence type="ECO:0000313" key="1">
    <source>
        <dbReference type="EMBL" id="GBP15261.1"/>
    </source>
</evidence>
<proteinExistence type="predicted"/>
<evidence type="ECO:0000313" key="2">
    <source>
        <dbReference type="Proteomes" id="UP000299102"/>
    </source>
</evidence>
<comment type="caution">
    <text evidence="1">The sequence shown here is derived from an EMBL/GenBank/DDBJ whole genome shotgun (WGS) entry which is preliminary data.</text>
</comment>
<dbReference type="AlphaFoldDB" id="A0A4C1TNM1"/>
<protein>
    <submittedName>
        <fullName evidence="1">Uncharacterized protein</fullName>
    </submittedName>
</protein>
<reference evidence="1 2" key="1">
    <citation type="journal article" date="2019" name="Commun. Biol.">
        <title>The bagworm genome reveals a unique fibroin gene that provides high tensile strength.</title>
        <authorList>
            <person name="Kono N."/>
            <person name="Nakamura H."/>
            <person name="Ohtoshi R."/>
            <person name="Tomita M."/>
            <person name="Numata K."/>
            <person name="Arakawa K."/>
        </authorList>
    </citation>
    <scope>NUCLEOTIDE SEQUENCE [LARGE SCALE GENOMIC DNA]</scope>
</reference>
<dbReference type="Proteomes" id="UP000299102">
    <property type="component" value="Unassembled WGS sequence"/>
</dbReference>
<dbReference type="EMBL" id="BGZK01005735">
    <property type="protein sequence ID" value="GBP15261.1"/>
    <property type="molecule type" value="Genomic_DNA"/>
</dbReference>
<name>A0A4C1TNM1_EUMVA</name>